<evidence type="ECO:0000256" key="1">
    <source>
        <dbReference type="SAM" id="MobiDB-lite"/>
    </source>
</evidence>
<feature type="region of interest" description="Disordered" evidence="1">
    <location>
        <begin position="1"/>
        <end position="74"/>
    </location>
</feature>
<keyword evidence="3" id="KW-1185">Reference proteome</keyword>
<name>A0AA39JWL0_9AGAR</name>
<dbReference type="Proteomes" id="UP001175226">
    <property type="component" value="Unassembled WGS sequence"/>
</dbReference>
<accession>A0AA39JWL0</accession>
<reference evidence="2" key="1">
    <citation type="submission" date="2023-06" db="EMBL/GenBank/DDBJ databases">
        <authorList>
            <consortium name="Lawrence Berkeley National Laboratory"/>
            <person name="Ahrendt S."/>
            <person name="Sahu N."/>
            <person name="Indic B."/>
            <person name="Wong-Bajracharya J."/>
            <person name="Merenyi Z."/>
            <person name="Ke H.-M."/>
            <person name="Monk M."/>
            <person name="Kocsube S."/>
            <person name="Drula E."/>
            <person name="Lipzen A."/>
            <person name="Balint B."/>
            <person name="Henrissat B."/>
            <person name="Andreopoulos B."/>
            <person name="Martin F.M."/>
            <person name="Harder C.B."/>
            <person name="Rigling D."/>
            <person name="Ford K.L."/>
            <person name="Foster G.D."/>
            <person name="Pangilinan J."/>
            <person name="Papanicolaou A."/>
            <person name="Barry K."/>
            <person name="LaButti K."/>
            <person name="Viragh M."/>
            <person name="Koriabine M."/>
            <person name="Yan M."/>
            <person name="Riley R."/>
            <person name="Champramary S."/>
            <person name="Plett K.L."/>
            <person name="Tsai I.J."/>
            <person name="Slot J."/>
            <person name="Sipos G."/>
            <person name="Plett J."/>
            <person name="Nagy L.G."/>
            <person name="Grigoriev I.V."/>
        </authorList>
    </citation>
    <scope>NUCLEOTIDE SEQUENCE</scope>
    <source>
        <strain evidence="2">FPL87.14</strain>
    </source>
</reference>
<dbReference type="AlphaFoldDB" id="A0AA39JWL0"/>
<organism evidence="2 3">
    <name type="scientific">Armillaria borealis</name>
    <dbReference type="NCBI Taxonomy" id="47425"/>
    <lineage>
        <taxon>Eukaryota</taxon>
        <taxon>Fungi</taxon>
        <taxon>Dikarya</taxon>
        <taxon>Basidiomycota</taxon>
        <taxon>Agaricomycotina</taxon>
        <taxon>Agaricomycetes</taxon>
        <taxon>Agaricomycetidae</taxon>
        <taxon>Agaricales</taxon>
        <taxon>Marasmiineae</taxon>
        <taxon>Physalacriaceae</taxon>
        <taxon>Armillaria</taxon>
    </lineage>
</organism>
<sequence length="93" mass="10227">MSTHKIDRTPTLDPGQDETIVRDDALEGEEQGIGGGRERQRNLAEQDVESDEAAAEDKGPATAPPTAANTAGRFSGIEEIEPYCQERKRYLRL</sequence>
<comment type="caution">
    <text evidence="2">The sequence shown here is derived from an EMBL/GenBank/DDBJ whole genome shotgun (WGS) entry which is preliminary data.</text>
</comment>
<evidence type="ECO:0000313" key="3">
    <source>
        <dbReference type="Proteomes" id="UP001175226"/>
    </source>
</evidence>
<gene>
    <name evidence="2" type="ORF">EV421DRAFT_1899642</name>
</gene>
<feature type="compositionally biased region" description="Low complexity" evidence="1">
    <location>
        <begin position="60"/>
        <end position="71"/>
    </location>
</feature>
<evidence type="ECO:0000313" key="2">
    <source>
        <dbReference type="EMBL" id="KAK0450128.1"/>
    </source>
</evidence>
<proteinExistence type="predicted"/>
<dbReference type="EMBL" id="JAUEPT010000007">
    <property type="protein sequence ID" value="KAK0450128.1"/>
    <property type="molecule type" value="Genomic_DNA"/>
</dbReference>
<feature type="compositionally biased region" description="Basic and acidic residues" evidence="1">
    <location>
        <begin position="1"/>
        <end position="10"/>
    </location>
</feature>
<protein>
    <submittedName>
        <fullName evidence="2">Uncharacterized protein</fullName>
    </submittedName>
</protein>